<dbReference type="Proteomes" id="UP000321943">
    <property type="component" value="Chromosome"/>
</dbReference>
<dbReference type="AlphaFoldDB" id="A0A7U6QY98"/>
<dbReference type="GeneID" id="84803387"/>
<reference evidence="1 2" key="1">
    <citation type="submission" date="2019-07" db="EMBL/GenBank/DDBJ databases">
        <title>Complete Genome Sequence of Leptotrichia wadei Strain JCM16777.</title>
        <authorList>
            <person name="Watanabe S."/>
            <person name="Cui L."/>
        </authorList>
    </citation>
    <scope>NUCLEOTIDE SEQUENCE [LARGE SCALE GENOMIC DNA]</scope>
    <source>
        <strain evidence="1 2">JCM16777</strain>
    </source>
</reference>
<dbReference type="RefSeq" id="WP_018498862.1">
    <property type="nucleotide sequence ID" value="NZ_AP019829.2"/>
</dbReference>
<organism evidence="1 2">
    <name type="scientific">Leptotrichia wadei</name>
    <dbReference type="NCBI Taxonomy" id="157687"/>
    <lineage>
        <taxon>Bacteria</taxon>
        <taxon>Fusobacteriati</taxon>
        <taxon>Fusobacteriota</taxon>
        <taxon>Fusobacteriia</taxon>
        <taxon>Fusobacteriales</taxon>
        <taxon>Leptotrichiaceae</taxon>
        <taxon>Leptotrichia</taxon>
    </lineage>
</organism>
<evidence type="ECO:0000313" key="2">
    <source>
        <dbReference type="Proteomes" id="UP000321943"/>
    </source>
</evidence>
<gene>
    <name evidence="1" type="ORF">JCM16777_0021</name>
</gene>
<dbReference type="KEGG" id="lwd:JCM16777_0021"/>
<name>A0A7U6QY98_9FUSO</name>
<accession>A0A7U6QY98</accession>
<protein>
    <submittedName>
        <fullName evidence="1">Uncharacterized protein</fullName>
    </submittedName>
</protein>
<sequence>MIEFLKNIKSKIGIYHLEDDAISIGKILKISGKYLFLDSYDSNNKKEGIKVFLISEIKRVILKSDYIEKLENKKNYTESFSFLKDNKINSFDDVCQKIIEKKCIVTLKLKNDDIEKGYLTKKIEKYYYFEILNDELKIISTEIFDEHYIEEIQIDTNDKINKNVPLNIIKLYSDNIYIGNVLFDRKEIIIFKEIVEFSEDSRILILKKEDIEEISELYKEENIRYNSINKYIQNIKDITLLFLLEICLNFKFIIFIDNKKFSETKVGIIEKILNNRILELNTLNENYHFIEKIRIEISEIEILRIKNYSLFE</sequence>
<evidence type="ECO:0000313" key="1">
    <source>
        <dbReference type="EMBL" id="BBM41798.1"/>
    </source>
</evidence>
<proteinExistence type="predicted"/>
<dbReference type="EMBL" id="AP019829">
    <property type="protein sequence ID" value="BBM41798.1"/>
    <property type="molecule type" value="Genomic_DNA"/>
</dbReference>